<evidence type="ECO:0000313" key="8">
    <source>
        <dbReference type="EMBL" id="KAE9400865.1"/>
    </source>
</evidence>
<dbReference type="NCBIfam" id="TIGR00813">
    <property type="entry name" value="sss"/>
    <property type="match status" value="1"/>
</dbReference>
<organism evidence="8 9">
    <name type="scientific">Gymnopus androsaceus JB14</name>
    <dbReference type="NCBI Taxonomy" id="1447944"/>
    <lineage>
        <taxon>Eukaryota</taxon>
        <taxon>Fungi</taxon>
        <taxon>Dikarya</taxon>
        <taxon>Basidiomycota</taxon>
        <taxon>Agaricomycotina</taxon>
        <taxon>Agaricomycetes</taxon>
        <taxon>Agaricomycetidae</taxon>
        <taxon>Agaricales</taxon>
        <taxon>Marasmiineae</taxon>
        <taxon>Omphalotaceae</taxon>
        <taxon>Gymnopus</taxon>
    </lineage>
</organism>
<feature type="transmembrane region" description="Helical" evidence="7">
    <location>
        <begin position="533"/>
        <end position="557"/>
    </location>
</feature>
<feature type="transmembrane region" description="Helical" evidence="7">
    <location>
        <begin position="313"/>
        <end position="333"/>
    </location>
</feature>
<evidence type="ECO:0000256" key="2">
    <source>
        <dbReference type="ARBA" id="ARBA00006434"/>
    </source>
</evidence>
<feature type="transmembrane region" description="Helical" evidence="7">
    <location>
        <begin position="354"/>
        <end position="375"/>
    </location>
</feature>
<evidence type="ECO:0000256" key="1">
    <source>
        <dbReference type="ARBA" id="ARBA00004141"/>
    </source>
</evidence>
<evidence type="ECO:0000256" key="3">
    <source>
        <dbReference type="ARBA" id="ARBA00022692"/>
    </source>
</evidence>
<dbReference type="CDD" id="cd11476">
    <property type="entry name" value="SLC5sbd_DUR3"/>
    <property type="match status" value="1"/>
</dbReference>
<protein>
    <submittedName>
        <fullName evidence="8">Solute symporter family transporter</fullName>
    </submittedName>
</protein>
<name>A0A6A4HW99_9AGAR</name>
<dbReference type="EMBL" id="ML769452">
    <property type="protein sequence ID" value="KAE9400865.1"/>
    <property type="molecule type" value="Genomic_DNA"/>
</dbReference>
<feature type="transmembrane region" description="Helical" evidence="7">
    <location>
        <begin position="232"/>
        <end position="251"/>
    </location>
</feature>
<feature type="transmembrane region" description="Helical" evidence="7">
    <location>
        <begin position="458"/>
        <end position="476"/>
    </location>
</feature>
<feature type="transmembrane region" description="Helical" evidence="7">
    <location>
        <begin position="637"/>
        <end position="658"/>
    </location>
</feature>
<feature type="transmembrane region" description="Helical" evidence="7">
    <location>
        <begin position="670"/>
        <end position="692"/>
    </location>
</feature>
<evidence type="ECO:0000256" key="5">
    <source>
        <dbReference type="ARBA" id="ARBA00023136"/>
    </source>
</evidence>
<keyword evidence="3 7" id="KW-0812">Transmembrane</keyword>
<dbReference type="InterPro" id="IPR001734">
    <property type="entry name" value="Na/solute_symporter"/>
</dbReference>
<dbReference type="OrthoDB" id="6132759at2759"/>
<reference evidence="8" key="1">
    <citation type="journal article" date="2019" name="Environ. Microbiol.">
        <title>Fungal ecological strategies reflected in gene transcription - a case study of two litter decomposers.</title>
        <authorList>
            <person name="Barbi F."/>
            <person name="Kohler A."/>
            <person name="Barry K."/>
            <person name="Baskaran P."/>
            <person name="Daum C."/>
            <person name="Fauchery L."/>
            <person name="Ihrmark K."/>
            <person name="Kuo A."/>
            <person name="LaButti K."/>
            <person name="Lipzen A."/>
            <person name="Morin E."/>
            <person name="Grigoriev I.V."/>
            <person name="Henrissat B."/>
            <person name="Lindahl B."/>
            <person name="Martin F."/>
        </authorList>
    </citation>
    <scope>NUCLEOTIDE SEQUENCE</scope>
    <source>
        <strain evidence="8">JB14</strain>
    </source>
</reference>
<gene>
    <name evidence="8" type="ORF">BT96DRAFT_975057</name>
</gene>
<evidence type="ECO:0000313" key="9">
    <source>
        <dbReference type="Proteomes" id="UP000799118"/>
    </source>
</evidence>
<feature type="transmembrane region" description="Helical" evidence="7">
    <location>
        <begin position="150"/>
        <end position="170"/>
    </location>
</feature>
<evidence type="ECO:0000256" key="7">
    <source>
        <dbReference type="SAM" id="Phobius"/>
    </source>
</evidence>
<feature type="transmembrane region" description="Helical" evidence="7">
    <location>
        <begin position="71"/>
        <end position="93"/>
    </location>
</feature>
<keyword evidence="9" id="KW-1185">Reference proteome</keyword>
<keyword evidence="5 7" id="KW-0472">Membrane</keyword>
<dbReference type="PANTHER" id="PTHR46154">
    <property type="match status" value="1"/>
</dbReference>
<feature type="transmembrane region" description="Helical" evidence="7">
    <location>
        <begin position="507"/>
        <end position="526"/>
    </location>
</feature>
<dbReference type="AlphaFoldDB" id="A0A6A4HW99"/>
<dbReference type="GO" id="GO:0005886">
    <property type="term" value="C:plasma membrane"/>
    <property type="evidence" value="ECO:0007669"/>
    <property type="project" value="TreeGrafter"/>
</dbReference>
<dbReference type="Pfam" id="PF00474">
    <property type="entry name" value="SSF"/>
    <property type="match status" value="1"/>
</dbReference>
<evidence type="ECO:0000256" key="4">
    <source>
        <dbReference type="ARBA" id="ARBA00022989"/>
    </source>
</evidence>
<accession>A0A6A4HW99</accession>
<comment type="subcellular location">
    <subcellularLocation>
        <location evidence="1">Membrane</location>
        <topology evidence="1">Multi-pass membrane protein</topology>
    </subcellularLocation>
</comment>
<dbReference type="Gene3D" id="1.20.1730.10">
    <property type="entry name" value="Sodium/glucose cotransporter"/>
    <property type="match status" value="1"/>
</dbReference>
<feature type="transmembrane region" description="Helical" evidence="7">
    <location>
        <begin position="412"/>
        <end position="437"/>
    </location>
</feature>
<feature type="transmembrane region" description="Helical" evidence="7">
    <location>
        <begin position="258"/>
        <end position="276"/>
    </location>
</feature>
<dbReference type="InterPro" id="IPR031155">
    <property type="entry name" value="DUR"/>
</dbReference>
<feature type="transmembrane region" description="Helical" evidence="7">
    <location>
        <begin position="569"/>
        <end position="592"/>
    </location>
</feature>
<keyword evidence="4 7" id="KW-1133">Transmembrane helix</keyword>
<proteinExistence type="inferred from homology"/>
<dbReference type="GO" id="GO:0015204">
    <property type="term" value="F:urea transmembrane transporter activity"/>
    <property type="evidence" value="ECO:0007669"/>
    <property type="project" value="InterPro"/>
</dbReference>
<dbReference type="Proteomes" id="UP000799118">
    <property type="component" value="Unassembled WGS sequence"/>
</dbReference>
<dbReference type="InterPro" id="IPR038377">
    <property type="entry name" value="Na/Glc_symporter_sf"/>
</dbReference>
<sequence>MGDGVQFEGGGSEECQVEVENGTRRGGGSGLFASIHHDDKKQVSKCARIPSVLQHMDPYLHVGAYIINQSVGYGVVVGVGFFFAGVMLLLTYLQSRYTDMSPGSSEEFSSASRNVKPGLVCCGIVSAWTWSATLLQSSTAAYTFGVSGPWWYGVGGTIQLAIFGMVAAKVKMNANGAHTFLEIVQVRFGKGAHLLFTFYGFLCNLVVCGSLLLGGSATVTALTGMNTDAACMLLPIGIAVYVLVGGLRATFICDWSHTVILFVVIYVFIFRTYGTYADGVSSLYDLLQAASTATPVDGNQDGSYLTMKSNQGLVFGAATILSGFAGIFCDQGYWQRAIASHPTSTTKAYMLGGLSWFAVPFAFASCLGLAARGLINNPNFPTYPNPLSASQTSAGLAAPAAAVVLLGKQGAVAVLLVVFMAVTSAASAELIAVSSLFSYDIYRTYFRPNAKGPEIVKVSHYFICFWAVWMGAWAVILNKVGVDLGWLFYVQYVALRSSHDWYDLTKTFRGVVLSPAVIPIALTVSWSKLTKPAVILGPVLGAILGMTAWMIGCWKILGSINITNLANPYSAVCSGLTGLLFSGIITVGLSLWNPDNYDFKGTRKIANLDAEEEMIPGTSWPSISDEEKAEKRSFKRAGWYSLALTIIVTIIVPLPMFFSHYVYSKPFYTFWVSVSIVWVLLSGTFSVLLPVWESREEMYTIVVGCYRSIRKKNLP</sequence>
<comment type="similarity">
    <text evidence="2 6">Belongs to the sodium:solute symporter (SSF) (TC 2.A.21) family.</text>
</comment>
<dbReference type="PROSITE" id="PS50283">
    <property type="entry name" value="NA_SOLUT_SYMP_3"/>
    <property type="match status" value="1"/>
</dbReference>
<evidence type="ECO:0000256" key="6">
    <source>
        <dbReference type="RuleBase" id="RU362091"/>
    </source>
</evidence>
<feature type="transmembrane region" description="Helical" evidence="7">
    <location>
        <begin position="191"/>
        <end position="212"/>
    </location>
</feature>
<dbReference type="PANTHER" id="PTHR46154:SF2">
    <property type="entry name" value="SOLUTE SYMPORTER FAMILY TRANSPORTER (AFU_ORTHOLOGUE AFUA_6G03200)"/>
    <property type="match status" value="1"/>
</dbReference>